<dbReference type="Pfam" id="PF13483">
    <property type="entry name" value="Lactamase_B_3"/>
    <property type="match status" value="1"/>
</dbReference>
<protein>
    <submittedName>
        <fullName evidence="2">MBL fold metallo-hydrolase</fullName>
    </submittedName>
</protein>
<dbReference type="Gene3D" id="3.60.15.10">
    <property type="entry name" value="Ribonuclease Z/Hydroxyacylglutathione hydrolase-like"/>
    <property type="match status" value="1"/>
</dbReference>
<name>A0ABS7EEA2_9GAMM</name>
<evidence type="ECO:0000313" key="2">
    <source>
        <dbReference type="EMBL" id="MBW8190668.1"/>
    </source>
</evidence>
<organism evidence="2 3">
    <name type="scientific">Neiella holothuriorum</name>
    <dbReference type="NCBI Taxonomy" id="2870530"/>
    <lineage>
        <taxon>Bacteria</taxon>
        <taxon>Pseudomonadati</taxon>
        <taxon>Pseudomonadota</taxon>
        <taxon>Gammaproteobacteria</taxon>
        <taxon>Alteromonadales</taxon>
        <taxon>Echinimonadaceae</taxon>
        <taxon>Neiella</taxon>
    </lineage>
</organism>
<comment type="caution">
    <text evidence="2">The sequence shown here is derived from an EMBL/GenBank/DDBJ whole genome shotgun (WGS) entry which is preliminary data.</text>
</comment>
<accession>A0ABS7EEA2</accession>
<reference evidence="2" key="1">
    <citation type="submission" date="2021-07" db="EMBL/GenBank/DDBJ databases">
        <title>Neiella marina sp. nov., isolated from the intestinal content of sea cucumber Apostichopus japonicus.</title>
        <authorList>
            <person name="Bai X."/>
        </authorList>
    </citation>
    <scope>NUCLEOTIDE SEQUENCE</scope>
    <source>
        <strain evidence="2">126</strain>
    </source>
</reference>
<feature type="signal peptide" evidence="1">
    <location>
        <begin position="1"/>
        <end position="23"/>
    </location>
</feature>
<dbReference type="RefSeq" id="WP_220103352.1">
    <property type="nucleotide sequence ID" value="NZ_JAHZSS010000005.1"/>
</dbReference>
<sequence>MKLLRLLVWLLLLCQPIAGVVGAEPSATITYIGSSGYLVKTTGHKLLLDGAFDNDVARFEVTTASEPIKQQLIHAQPPFDKLDMILVSHAHKGHFEATSIAQVIINNPQALVVTTEAVYSQLAELGELQSSSLNQIHYPRSEMGQRTHISHQGLIVAMTKTAHWGGLEQLNVEVTADDVNLAYALEAASFTPENVIDIQFVTALAPQSNARFRILTHQSGNEKKAELKKQVDLMPSTYFFTASGESIAIETTGNTINIK</sequence>
<gene>
    <name evidence="2" type="ORF">K0504_06435</name>
</gene>
<dbReference type="Proteomes" id="UP001166251">
    <property type="component" value="Unassembled WGS sequence"/>
</dbReference>
<evidence type="ECO:0000256" key="1">
    <source>
        <dbReference type="SAM" id="SignalP"/>
    </source>
</evidence>
<dbReference type="EMBL" id="JAHZSS010000005">
    <property type="protein sequence ID" value="MBW8190668.1"/>
    <property type="molecule type" value="Genomic_DNA"/>
</dbReference>
<proteinExistence type="predicted"/>
<evidence type="ECO:0000313" key="3">
    <source>
        <dbReference type="Proteomes" id="UP001166251"/>
    </source>
</evidence>
<keyword evidence="1" id="KW-0732">Signal</keyword>
<dbReference type="SUPFAM" id="SSF56281">
    <property type="entry name" value="Metallo-hydrolase/oxidoreductase"/>
    <property type="match status" value="1"/>
</dbReference>
<keyword evidence="3" id="KW-1185">Reference proteome</keyword>
<dbReference type="InterPro" id="IPR036866">
    <property type="entry name" value="RibonucZ/Hydroxyglut_hydro"/>
</dbReference>
<feature type="chain" id="PRO_5045723440" evidence="1">
    <location>
        <begin position="24"/>
        <end position="259"/>
    </location>
</feature>